<evidence type="ECO:0000256" key="1">
    <source>
        <dbReference type="SAM" id="Phobius"/>
    </source>
</evidence>
<keyword evidence="4" id="KW-1185">Reference proteome</keyword>
<evidence type="ECO:0000259" key="2">
    <source>
        <dbReference type="Pfam" id="PF19762"/>
    </source>
</evidence>
<dbReference type="Pfam" id="PF19762">
    <property type="entry name" value="DUF6249"/>
    <property type="match status" value="1"/>
</dbReference>
<organism evidence="3 4">
    <name type="scientific">Microbulbifer flavimaris</name>
    <dbReference type="NCBI Taxonomy" id="1781068"/>
    <lineage>
        <taxon>Bacteria</taxon>
        <taxon>Pseudomonadati</taxon>
        <taxon>Pseudomonadota</taxon>
        <taxon>Gammaproteobacteria</taxon>
        <taxon>Cellvibrionales</taxon>
        <taxon>Microbulbiferaceae</taxon>
        <taxon>Microbulbifer</taxon>
    </lineage>
</organism>
<keyword evidence="1" id="KW-1133">Transmembrane helix</keyword>
<evidence type="ECO:0000313" key="3">
    <source>
        <dbReference type="EMBL" id="PCO04510.1"/>
    </source>
</evidence>
<name>A0ABX4HXX6_9GAMM</name>
<dbReference type="RefSeq" id="WP_067086045.1">
    <property type="nucleotide sequence ID" value="NZ_LRFG02000005.1"/>
</dbReference>
<feature type="transmembrane region" description="Helical" evidence="1">
    <location>
        <begin position="6"/>
        <end position="28"/>
    </location>
</feature>
<keyword evidence="1" id="KW-0812">Transmembrane</keyword>
<dbReference type="EMBL" id="LRFG02000005">
    <property type="protein sequence ID" value="PCO04510.1"/>
    <property type="molecule type" value="Genomic_DNA"/>
</dbReference>
<reference evidence="3" key="1">
    <citation type="submission" date="2017-08" db="EMBL/GenBank/DDBJ databases">
        <title>Microbulbifer marisrubri sp. nov., a halophilic alphaproteobacterium isolated from marine sediment of the Yellow Sea, China.</title>
        <authorList>
            <person name="Zhang G."/>
            <person name="Xiong Q."/>
        </authorList>
    </citation>
    <scope>NUCLEOTIDE SEQUENCE [LARGE SCALE GENOMIC DNA]</scope>
    <source>
        <strain evidence="3">WRN-8</strain>
    </source>
</reference>
<accession>A0ABX4HXX6</accession>
<evidence type="ECO:0000313" key="4">
    <source>
        <dbReference type="Proteomes" id="UP000218427"/>
    </source>
</evidence>
<dbReference type="InterPro" id="IPR046216">
    <property type="entry name" value="DUF6249"/>
</dbReference>
<protein>
    <recommendedName>
        <fullName evidence="2">DUF6249 domain-containing protein</fullName>
    </recommendedName>
</protein>
<dbReference type="Proteomes" id="UP000218427">
    <property type="component" value="Unassembled WGS sequence"/>
</dbReference>
<comment type="caution">
    <text evidence="3">The sequence shown here is derived from an EMBL/GenBank/DDBJ whole genome shotgun (WGS) entry which is preliminary data.</text>
</comment>
<feature type="transmembrane region" description="Helical" evidence="1">
    <location>
        <begin position="100"/>
        <end position="117"/>
    </location>
</feature>
<proteinExistence type="predicted"/>
<gene>
    <name evidence="3" type="ORF">AWR36_013775</name>
</gene>
<keyword evidence="1" id="KW-0472">Membrane</keyword>
<feature type="transmembrane region" description="Helical" evidence="1">
    <location>
        <begin position="69"/>
        <end position="88"/>
    </location>
</feature>
<feature type="domain" description="DUF6249" evidence="2">
    <location>
        <begin position="10"/>
        <end position="121"/>
    </location>
</feature>
<sequence>MNEGTLALLIPFALFLLVGLLVWMALYFRQKSNREVQETIRLALEKDNPLTPTLIEHLASYGPHPKRDIRIGIVWVAIALGLALMGFFTPDPSGNAFKGMLAVAAIPLMVGIAYLVMSRITTDRPAV</sequence>